<feature type="region of interest" description="Disordered" evidence="1">
    <location>
        <begin position="187"/>
        <end position="226"/>
    </location>
</feature>
<feature type="non-terminal residue" evidence="2">
    <location>
        <position position="1"/>
    </location>
</feature>
<feature type="compositionally biased region" description="Low complexity" evidence="1">
    <location>
        <begin position="111"/>
        <end position="124"/>
    </location>
</feature>
<feature type="region of interest" description="Disordered" evidence="1">
    <location>
        <begin position="524"/>
        <end position="558"/>
    </location>
</feature>
<evidence type="ECO:0000313" key="2">
    <source>
        <dbReference type="EMBL" id="CAD7638393.1"/>
    </source>
</evidence>
<feature type="compositionally biased region" description="Low complexity" evidence="1">
    <location>
        <begin position="54"/>
        <end position="73"/>
    </location>
</feature>
<name>A0A7R9LB39_9ACAR</name>
<feature type="region of interest" description="Disordered" evidence="1">
    <location>
        <begin position="322"/>
        <end position="351"/>
    </location>
</feature>
<feature type="compositionally biased region" description="Pro residues" evidence="1">
    <location>
        <begin position="397"/>
        <end position="410"/>
    </location>
</feature>
<feature type="compositionally biased region" description="Polar residues" evidence="1">
    <location>
        <begin position="239"/>
        <end position="262"/>
    </location>
</feature>
<gene>
    <name evidence="2" type="ORF">OSB1V03_LOCUS17364</name>
</gene>
<feature type="non-terminal residue" evidence="2">
    <location>
        <position position="627"/>
    </location>
</feature>
<feature type="region of interest" description="Disordered" evidence="1">
    <location>
        <begin position="1"/>
        <end position="23"/>
    </location>
</feature>
<dbReference type="Proteomes" id="UP000759131">
    <property type="component" value="Unassembled WGS sequence"/>
</dbReference>
<feature type="region of interest" description="Disordered" evidence="1">
    <location>
        <begin position="239"/>
        <end position="285"/>
    </location>
</feature>
<protein>
    <submittedName>
        <fullName evidence="2">Uncharacterized protein</fullName>
    </submittedName>
</protein>
<keyword evidence="3" id="KW-1185">Reference proteome</keyword>
<proteinExistence type="predicted"/>
<feature type="region of interest" description="Disordered" evidence="1">
    <location>
        <begin position="374"/>
        <end position="424"/>
    </location>
</feature>
<evidence type="ECO:0000313" key="3">
    <source>
        <dbReference type="Proteomes" id="UP000759131"/>
    </source>
</evidence>
<feature type="compositionally biased region" description="Pro residues" evidence="1">
    <location>
        <begin position="322"/>
        <end position="334"/>
    </location>
</feature>
<dbReference type="EMBL" id="OC875343">
    <property type="protein sequence ID" value="CAD7638393.1"/>
    <property type="molecule type" value="Genomic_DNA"/>
</dbReference>
<feature type="compositionally biased region" description="Low complexity" evidence="1">
    <location>
        <begin position="374"/>
        <end position="396"/>
    </location>
</feature>
<feature type="compositionally biased region" description="Low complexity" evidence="1">
    <location>
        <begin position="200"/>
        <end position="213"/>
    </location>
</feature>
<feature type="region of interest" description="Disordered" evidence="1">
    <location>
        <begin position="438"/>
        <end position="486"/>
    </location>
</feature>
<accession>A0A7R9LB39</accession>
<organism evidence="2">
    <name type="scientific">Medioppia subpectinata</name>
    <dbReference type="NCBI Taxonomy" id="1979941"/>
    <lineage>
        <taxon>Eukaryota</taxon>
        <taxon>Metazoa</taxon>
        <taxon>Ecdysozoa</taxon>
        <taxon>Arthropoda</taxon>
        <taxon>Chelicerata</taxon>
        <taxon>Arachnida</taxon>
        <taxon>Acari</taxon>
        <taxon>Acariformes</taxon>
        <taxon>Sarcoptiformes</taxon>
        <taxon>Oribatida</taxon>
        <taxon>Brachypylina</taxon>
        <taxon>Oppioidea</taxon>
        <taxon>Oppiidae</taxon>
        <taxon>Medioppia</taxon>
    </lineage>
</organism>
<reference evidence="2" key="1">
    <citation type="submission" date="2020-11" db="EMBL/GenBank/DDBJ databases">
        <authorList>
            <person name="Tran Van P."/>
        </authorList>
    </citation>
    <scope>NUCLEOTIDE SEQUENCE</scope>
</reference>
<evidence type="ECO:0000256" key="1">
    <source>
        <dbReference type="SAM" id="MobiDB-lite"/>
    </source>
</evidence>
<dbReference type="AlphaFoldDB" id="A0A7R9LB39"/>
<dbReference type="EMBL" id="CAJPIZ010020768">
    <property type="protein sequence ID" value="CAG2117411.1"/>
    <property type="molecule type" value="Genomic_DNA"/>
</dbReference>
<feature type="compositionally biased region" description="Polar residues" evidence="1">
    <location>
        <begin position="537"/>
        <end position="551"/>
    </location>
</feature>
<feature type="region of interest" description="Disordered" evidence="1">
    <location>
        <begin position="90"/>
        <end position="124"/>
    </location>
</feature>
<sequence>NKSNDNSLSDSNSGTNVSKVRKNIREFERRSSICGDTIVPPVVPVVGPVVQPKKDSLTASTHNNSNTTNDSNSMRMSKSCFEVDCCDNSSSGVSSDVDGEYGTQNQPKGAQMSQNNQQINRRNSQNVSEKIAVLMAATAQTSQAAAMAAAASAQSAATAQPVPIMSCQTAGPPTGAGIYGTRRTASCCDDSHKQRPKCWSNAGSGSQSMMGSAPTAATGPSISSNLVPNLQQKSVKFTANYSSNSEPKTNTTNNNAINSYPNAQPPHPQQQHQHHQQLQQQQHQNKIYVTSQSKTGQPIRLQIDSLGLAAVNEVDVLAELVPPPPEFAAPPPGHPGANRGAPGGGADPMRAPIALSQSQQLMVRQQQLQHLRQQQLLQQQRAQRVRQQSPQPTGAAPQPPPIPSQPPPSTLPHQQHQHIHHQQMMVNKEQIRIISPTPHQTMSSAPMPVPVGGHHPHPQQPPTAAQHYQRLHQQAMESRALSGGTPPGATADFSDLLARQRAAQVRAHQQHIEQQMSASMRLGVGSMSSHGPSPHPQFSTLQRHNSASHSLMTGGGGGDPMTAHHSAAAQAQQFATLTRHQATAATVAAATAAAQQQQRHNYCDYTRLTVQNRLMRHLNTSPRVVSK</sequence>
<feature type="compositionally biased region" description="Low complexity" evidence="1">
    <location>
        <begin position="1"/>
        <end position="16"/>
    </location>
</feature>
<feature type="region of interest" description="Disordered" evidence="1">
    <location>
        <begin position="54"/>
        <end position="74"/>
    </location>
</feature>